<dbReference type="EMBL" id="CAJJDP010000138">
    <property type="protein sequence ID" value="CAD8206113.1"/>
    <property type="molecule type" value="Genomic_DNA"/>
</dbReference>
<evidence type="ECO:0000313" key="1">
    <source>
        <dbReference type="EMBL" id="CAD8206113.1"/>
    </source>
</evidence>
<organism evidence="1 2">
    <name type="scientific">Paramecium octaurelia</name>
    <dbReference type="NCBI Taxonomy" id="43137"/>
    <lineage>
        <taxon>Eukaryota</taxon>
        <taxon>Sar</taxon>
        <taxon>Alveolata</taxon>
        <taxon>Ciliophora</taxon>
        <taxon>Intramacronucleata</taxon>
        <taxon>Oligohymenophorea</taxon>
        <taxon>Peniculida</taxon>
        <taxon>Parameciidae</taxon>
        <taxon>Paramecium</taxon>
    </lineage>
</organism>
<name>A0A8S1XXC6_PAROT</name>
<comment type="caution">
    <text evidence="1">The sequence shown here is derived from an EMBL/GenBank/DDBJ whole genome shotgun (WGS) entry which is preliminary data.</text>
</comment>
<gene>
    <name evidence="1" type="ORF">POCTA_138.1.T1370049</name>
</gene>
<dbReference type="AlphaFoldDB" id="A0A8S1XXC6"/>
<sequence>MKCNSKRMQILLSNFKDQSIEEFQISKYLSFYIKFPLIYQLLNNITQRFQFGLGGNQDGCFQNQMGYSNQQRNLVKQCVNFCNMMRVHTYFEKVV</sequence>
<accession>A0A8S1XXC6</accession>
<protein>
    <submittedName>
        <fullName evidence="1">Uncharacterized protein</fullName>
    </submittedName>
</protein>
<dbReference type="Proteomes" id="UP000683925">
    <property type="component" value="Unassembled WGS sequence"/>
</dbReference>
<reference evidence="1" key="1">
    <citation type="submission" date="2021-01" db="EMBL/GenBank/DDBJ databases">
        <authorList>
            <consortium name="Genoscope - CEA"/>
            <person name="William W."/>
        </authorList>
    </citation>
    <scope>NUCLEOTIDE SEQUENCE</scope>
</reference>
<proteinExistence type="predicted"/>
<evidence type="ECO:0000313" key="2">
    <source>
        <dbReference type="Proteomes" id="UP000683925"/>
    </source>
</evidence>
<keyword evidence="2" id="KW-1185">Reference proteome</keyword>